<dbReference type="InterPro" id="IPR023144">
    <property type="entry name" value="Phe_NH3-lyase_shielding_dom_sf"/>
</dbReference>
<reference evidence="4 5" key="1">
    <citation type="journal article" date="2016" name="Mol. Biol. Evol.">
        <title>Comparative Genomics of Early-Diverging Mushroom-Forming Fungi Provides Insights into the Origins of Lignocellulose Decay Capabilities.</title>
        <authorList>
            <person name="Nagy L.G."/>
            <person name="Riley R."/>
            <person name="Tritt A."/>
            <person name="Adam C."/>
            <person name="Daum C."/>
            <person name="Floudas D."/>
            <person name="Sun H."/>
            <person name="Yadav J.S."/>
            <person name="Pangilinan J."/>
            <person name="Larsson K.H."/>
            <person name="Matsuura K."/>
            <person name="Barry K."/>
            <person name="Labutti K."/>
            <person name="Kuo R."/>
            <person name="Ohm R.A."/>
            <person name="Bhattacharya S.S."/>
            <person name="Shirouzu T."/>
            <person name="Yoshinaga Y."/>
            <person name="Martin F.M."/>
            <person name="Grigoriev I.V."/>
            <person name="Hibbett D.S."/>
        </authorList>
    </citation>
    <scope>NUCLEOTIDE SEQUENCE [LARGE SCALE GENOMIC DNA]</scope>
    <source>
        <strain evidence="4 5">HHB9708</strain>
    </source>
</reference>
<evidence type="ECO:0000256" key="3">
    <source>
        <dbReference type="SAM" id="MobiDB-lite"/>
    </source>
</evidence>
<feature type="region of interest" description="Disordered" evidence="3">
    <location>
        <begin position="717"/>
        <end position="748"/>
    </location>
</feature>
<organism evidence="4 5">
    <name type="scientific">Sistotremastrum niveocremeum HHB9708</name>
    <dbReference type="NCBI Taxonomy" id="1314777"/>
    <lineage>
        <taxon>Eukaryota</taxon>
        <taxon>Fungi</taxon>
        <taxon>Dikarya</taxon>
        <taxon>Basidiomycota</taxon>
        <taxon>Agaricomycotina</taxon>
        <taxon>Agaricomycetes</taxon>
        <taxon>Sistotremastrales</taxon>
        <taxon>Sistotremastraceae</taxon>
        <taxon>Sertulicium</taxon>
        <taxon>Sertulicium niveocremeum</taxon>
    </lineage>
</organism>
<dbReference type="Gene3D" id="1.10.274.20">
    <property type="entry name" value="Phenylalanine ammonia-lyase 1, domain 3"/>
    <property type="match status" value="1"/>
</dbReference>
<evidence type="ECO:0000313" key="4">
    <source>
        <dbReference type="EMBL" id="KZS87318.1"/>
    </source>
</evidence>
<evidence type="ECO:0000256" key="2">
    <source>
        <dbReference type="RuleBase" id="RU003954"/>
    </source>
</evidence>
<dbReference type="Proteomes" id="UP000076722">
    <property type="component" value="Unassembled WGS sequence"/>
</dbReference>
<keyword evidence="2 4" id="KW-0456">Lyase</keyword>
<dbReference type="CDD" id="cd00332">
    <property type="entry name" value="PAL-HAL"/>
    <property type="match status" value="1"/>
</dbReference>
<dbReference type="Gene3D" id="1.10.275.10">
    <property type="entry name" value="Fumarase/aspartase (N-terminal domain)"/>
    <property type="match status" value="1"/>
</dbReference>
<feature type="compositionally biased region" description="Low complexity" evidence="3">
    <location>
        <begin position="608"/>
        <end position="643"/>
    </location>
</feature>
<dbReference type="InterPro" id="IPR005922">
    <property type="entry name" value="Phe_NH3-lyase"/>
</dbReference>
<dbReference type="STRING" id="1314777.A0A164N3N5"/>
<evidence type="ECO:0000313" key="5">
    <source>
        <dbReference type="Proteomes" id="UP000076722"/>
    </source>
</evidence>
<sequence>MSLTHLPLFSANSFKKQPTSTISSKAQPVILNGHTLSITQIAAVAQHDAQVILDTSDLVRAKVDASRELLVRKLAKGNSIYGISTGFGGSADTRTKDHLSLGHALLQHQQAGVLPSSTNEDANKSEGKPLPLLDPLNSLSMPPSWVRAAILVRINSLIRGHSGIRWELLERMSSLLSEHVTPLVPLRSSISASGDLSPLSYIAGTLIGNPHIKAYTTPTPSQSTILPSPLALKQASIAPLPLLPKEHLGLLNGTAFSASLAALALHQSTHLILLSQILTALGTEALLGSVDSHDSFIHASRPHPGQVEVAGNIRRLLEGSKFASSEIAVLDEGGKEKKISEDEGELRQDRYPLRTAPQWLGPQVEDVLSAWDTVTLECNSTTDNPLIDAESGHIHHGGNFQAMAVTNAMEKTRLSLHATGKLLFAQSTELQNPSMNRGLPPNLASTDPSINYHGKGLDIACAAYVAELGWLAGPVSTHVQSAEMHNQAVNSLALISARATISAIDILTMLSASYLYLLCQALDIRTLQAEFHPLSSTIISEELTRAFPELDVEDVGKLAKGVVRAFEKSLEGLMGMDAVGQMECAMSGTSSVLIDFFASLPPSPLPPTTDFTTTSSAPSSASANSSSLSLPSSPASPSTPSTPNWLSSIKQFQSRTSSRLSSTLQTLRLSYLSGEKGEAPADDMLGHTKGIYSFVRRELGVKMHGIRNYERFEGAHSSTTGALDGLTGDASGDDGLAGGEGEGEFGESSIGGDVSLIYEAIRDGKMRDVVASLFQ</sequence>
<proteinExistence type="inferred from homology"/>
<evidence type="ECO:0000256" key="1">
    <source>
        <dbReference type="ARBA" id="ARBA00007238"/>
    </source>
</evidence>
<dbReference type="PROSITE" id="PS00488">
    <property type="entry name" value="PAL_HISTIDASE"/>
    <property type="match status" value="1"/>
</dbReference>
<accession>A0A164N3N5</accession>
<dbReference type="AlphaFoldDB" id="A0A164N3N5"/>
<dbReference type="SUPFAM" id="SSF48557">
    <property type="entry name" value="L-aspartase-like"/>
    <property type="match status" value="1"/>
</dbReference>
<dbReference type="Gene3D" id="1.20.200.10">
    <property type="entry name" value="Fumarase/aspartase (Central domain)"/>
    <property type="match status" value="1"/>
</dbReference>
<feature type="compositionally biased region" description="Low complexity" evidence="3">
    <location>
        <begin position="721"/>
        <end position="734"/>
    </location>
</feature>
<dbReference type="GO" id="GO:0005737">
    <property type="term" value="C:cytoplasm"/>
    <property type="evidence" value="ECO:0007669"/>
    <property type="project" value="InterPro"/>
</dbReference>
<dbReference type="GO" id="GO:0006559">
    <property type="term" value="P:L-phenylalanine catabolic process"/>
    <property type="evidence" value="ECO:0007669"/>
    <property type="project" value="InterPro"/>
</dbReference>
<name>A0A164N3N5_9AGAM</name>
<dbReference type="InterPro" id="IPR008948">
    <property type="entry name" value="L-Aspartase-like"/>
</dbReference>
<dbReference type="InterPro" id="IPR024083">
    <property type="entry name" value="Fumarase/histidase_N"/>
</dbReference>
<comment type="similarity">
    <text evidence="1 2">Belongs to the PAL/histidase family.</text>
</comment>
<dbReference type="InterPro" id="IPR001106">
    <property type="entry name" value="Aromatic_Lyase"/>
</dbReference>
<dbReference type="GO" id="GO:0016841">
    <property type="term" value="F:ammonia-lyase activity"/>
    <property type="evidence" value="ECO:0007669"/>
    <property type="project" value="InterPro"/>
</dbReference>
<feature type="region of interest" description="Disordered" evidence="3">
    <location>
        <begin position="607"/>
        <end position="646"/>
    </location>
</feature>
<dbReference type="PANTHER" id="PTHR10362">
    <property type="entry name" value="HISTIDINE AMMONIA-LYASE"/>
    <property type="match status" value="1"/>
</dbReference>
<protein>
    <submittedName>
        <fullName evidence="4">Phenylalanine ammonia-lyase</fullName>
    </submittedName>
</protein>
<dbReference type="Pfam" id="PF00221">
    <property type="entry name" value="Lyase_aromatic"/>
    <property type="match status" value="1"/>
</dbReference>
<gene>
    <name evidence="4" type="ORF">SISNIDRAFT_491175</name>
</gene>
<keyword evidence="5" id="KW-1185">Reference proteome</keyword>
<dbReference type="InterPro" id="IPR022313">
    <property type="entry name" value="Phe/His_NH3-lyase_AS"/>
</dbReference>
<dbReference type="OrthoDB" id="10051290at2759"/>
<dbReference type="EMBL" id="KV419452">
    <property type="protein sequence ID" value="KZS87318.1"/>
    <property type="molecule type" value="Genomic_DNA"/>
</dbReference>
<dbReference type="NCBIfam" id="TIGR01226">
    <property type="entry name" value="phe_am_lyase"/>
    <property type="match status" value="1"/>
</dbReference>